<comment type="caution">
    <text evidence="1">The sequence shown here is derived from an EMBL/GenBank/DDBJ whole genome shotgun (WGS) entry which is preliminary data.</text>
</comment>
<dbReference type="Proteomes" id="UP001359559">
    <property type="component" value="Unassembled WGS sequence"/>
</dbReference>
<accession>A0AAN9FR09</accession>
<evidence type="ECO:0000313" key="2">
    <source>
        <dbReference type="Proteomes" id="UP001359559"/>
    </source>
</evidence>
<name>A0AAN9FR09_CLITE</name>
<sequence>MFNCHGGDSDKDNGLWELRSVVLIVALQGLYQREPLACEIRTDIHFRSIRKEKLKKENCMEVDADLNLKI</sequence>
<evidence type="ECO:0000313" key="1">
    <source>
        <dbReference type="EMBL" id="KAK7279919.1"/>
    </source>
</evidence>
<gene>
    <name evidence="1" type="ORF">RJT34_24980</name>
</gene>
<organism evidence="1 2">
    <name type="scientific">Clitoria ternatea</name>
    <name type="common">Butterfly pea</name>
    <dbReference type="NCBI Taxonomy" id="43366"/>
    <lineage>
        <taxon>Eukaryota</taxon>
        <taxon>Viridiplantae</taxon>
        <taxon>Streptophyta</taxon>
        <taxon>Embryophyta</taxon>
        <taxon>Tracheophyta</taxon>
        <taxon>Spermatophyta</taxon>
        <taxon>Magnoliopsida</taxon>
        <taxon>eudicotyledons</taxon>
        <taxon>Gunneridae</taxon>
        <taxon>Pentapetalae</taxon>
        <taxon>rosids</taxon>
        <taxon>fabids</taxon>
        <taxon>Fabales</taxon>
        <taxon>Fabaceae</taxon>
        <taxon>Papilionoideae</taxon>
        <taxon>50 kb inversion clade</taxon>
        <taxon>NPAAA clade</taxon>
        <taxon>indigoferoid/millettioid clade</taxon>
        <taxon>Phaseoleae</taxon>
        <taxon>Clitoria</taxon>
    </lineage>
</organism>
<keyword evidence="2" id="KW-1185">Reference proteome</keyword>
<dbReference type="EMBL" id="JAYKXN010000006">
    <property type="protein sequence ID" value="KAK7279919.1"/>
    <property type="molecule type" value="Genomic_DNA"/>
</dbReference>
<reference evidence="1 2" key="1">
    <citation type="submission" date="2024-01" db="EMBL/GenBank/DDBJ databases">
        <title>The genomes of 5 underutilized Papilionoideae crops provide insights into root nodulation and disease resistance.</title>
        <authorList>
            <person name="Yuan L."/>
        </authorList>
    </citation>
    <scope>NUCLEOTIDE SEQUENCE [LARGE SCALE GENOMIC DNA]</scope>
    <source>
        <strain evidence="1">LY-2023</strain>
        <tissue evidence="1">Leaf</tissue>
    </source>
</reference>
<proteinExistence type="predicted"/>
<protein>
    <submittedName>
        <fullName evidence="1">Uncharacterized protein</fullName>
    </submittedName>
</protein>
<dbReference type="AlphaFoldDB" id="A0AAN9FR09"/>